<evidence type="ECO:0000259" key="9">
    <source>
        <dbReference type="Pfam" id="PF01435"/>
    </source>
</evidence>
<keyword evidence="1 6" id="KW-0645">Protease</keyword>
<dbReference type="Gene3D" id="3.30.2010.10">
    <property type="entry name" value="Metalloproteases ('zincins'), catalytic domain"/>
    <property type="match status" value="1"/>
</dbReference>
<evidence type="ECO:0000256" key="4">
    <source>
        <dbReference type="ARBA" id="ARBA00022833"/>
    </source>
</evidence>
<keyword evidence="3 6" id="KW-0378">Hydrolase</keyword>
<dbReference type="InterPro" id="IPR001915">
    <property type="entry name" value="Peptidase_M48"/>
</dbReference>
<feature type="region of interest" description="Disordered" evidence="7">
    <location>
        <begin position="228"/>
        <end position="253"/>
    </location>
</feature>
<name>A0ABM8DC15_9GAMM</name>
<dbReference type="PANTHER" id="PTHR22726">
    <property type="entry name" value="METALLOENDOPEPTIDASE OMA1"/>
    <property type="match status" value="1"/>
</dbReference>
<comment type="similarity">
    <text evidence="6">Belongs to the peptidase M48 family.</text>
</comment>
<dbReference type="PANTHER" id="PTHR22726:SF8">
    <property type="entry name" value="METALLOPROTEASE YCAL"/>
    <property type="match status" value="1"/>
</dbReference>
<proteinExistence type="inferred from homology"/>
<accession>A0ABM8DC15</accession>
<dbReference type="EMBL" id="AP027041">
    <property type="protein sequence ID" value="BDU16121.1"/>
    <property type="molecule type" value="Genomic_DNA"/>
</dbReference>
<dbReference type="RefSeq" id="WP_281781530.1">
    <property type="nucleotide sequence ID" value="NZ_AP027041.1"/>
</dbReference>
<evidence type="ECO:0000256" key="7">
    <source>
        <dbReference type="SAM" id="MobiDB-lite"/>
    </source>
</evidence>
<organism evidence="10 11">
    <name type="scientific">Lysobacter auxotrophicus</name>
    <dbReference type="NCBI Taxonomy" id="2992573"/>
    <lineage>
        <taxon>Bacteria</taxon>
        <taxon>Pseudomonadati</taxon>
        <taxon>Pseudomonadota</taxon>
        <taxon>Gammaproteobacteria</taxon>
        <taxon>Lysobacterales</taxon>
        <taxon>Lysobacteraceae</taxon>
        <taxon>Lysobacter</taxon>
    </lineage>
</organism>
<evidence type="ECO:0000313" key="11">
    <source>
        <dbReference type="Proteomes" id="UP001317822"/>
    </source>
</evidence>
<dbReference type="InterPro" id="IPR051156">
    <property type="entry name" value="Mito/Outer_Membr_Metalloprot"/>
</dbReference>
<dbReference type="CDD" id="cd07334">
    <property type="entry name" value="M48C_loiP_like"/>
    <property type="match status" value="1"/>
</dbReference>
<feature type="domain" description="Peptidase M48" evidence="9">
    <location>
        <begin position="104"/>
        <end position="259"/>
    </location>
</feature>
<feature type="signal peptide" evidence="8">
    <location>
        <begin position="1"/>
        <end position="29"/>
    </location>
</feature>
<sequence>MTRDKKPLHTTRLVLAMAGAMCLAGTAQAGKLADLLGSQGLKDAGNTAITGLALTDAQVIELGAKSVAQMDQDNPVAPADNAYARRLAKLSQGMEREDGLTLNFKVYLVKDVNAFAVPDGSVRVFAGLMDLMPDDAELMSVIGHEIGHVKLGHSKEHYRAAYLSSAARKGVAAIGGAVGKLAASDLGAIGEAAVNARFSRANETQADEYGVDFLRRHNMDPNASVRGMQKLASQDGKAKTSFLDDHPASQERVSHLQKYIARKK</sequence>
<keyword evidence="5 6" id="KW-0482">Metalloprotease</keyword>
<evidence type="ECO:0000256" key="6">
    <source>
        <dbReference type="RuleBase" id="RU003983"/>
    </source>
</evidence>
<evidence type="ECO:0000256" key="8">
    <source>
        <dbReference type="SAM" id="SignalP"/>
    </source>
</evidence>
<reference evidence="10 11" key="1">
    <citation type="journal article" date="2023" name="Int. J. Syst. Evol. Microbiol.">
        <title>Physiological and genomic analyses of cobalamin (vitamin B12)-auxotrophy of Lysobacter auxotrophicus sp. nov., a methionine-auxotrophic chitinolytic bacterium isolated from chitin-treated soil.</title>
        <authorList>
            <person name="Saito A."/>
            <person name="Dohra H."/>
            <person name="Hamada M."/>
            <person name="Moriuchi R."/>
            <person name="Kotsuchibashi Y."/>
            <person name="Mori K."/>
        </authorList>
    </citation>
    <scope>NUCLEOTIDE SEQUENCE [LARGE SCALE GENOMIC DNA]</scope>
    <source>
        <strain evidence="10 11">5-21a</strain>
    </source>
</reference>
<feature type="chain" id="PRO_5047001912" evidence="8">
    <location>
        <begin position="30"/>
        <end position="264"/>
    </location>
</feature>
<dbReference type="Proteomes" id="UP001317822">
    <property type="component" value="Chromosome"/>
</dbReference>
<gene>
    <name evidence="10" type="ORF">LA521A_13220</name>
</gene>
<evidence type="ECO:0000313" key="10">
    <source>
        <dbReference type="EMBL" id="BDU16121.1"/>
    </source>
</evidence>
<keyword evidence="2" id="KW-0479">Metal-binding</keyword>
<protein>
    <submittedName>
        <fullName evidence="10">M48 family metallopeptidase</fullName>
    </submittedName>
</protein>
<feature type="compositionally biased region" description="Basic and acidic residues" evidence="7">
    <location>
        <begin position="236"/>
        <end position="253"/>
    </location>
</feature>
<comment type="cofactor">
    <cofactor evidence="6">
        <name>Zn(2+)</name>
        <dbReference type="ChEBI" id="CHEBI:29105"/>
    </cofactor>
    <text evidence="6">Binds 1 zinc ion per subunit.</text>
</comment>
<keyword evidence="8" id="KW-0732">Signal</keyword>
<evidence type="ECO:0000256" key="2">
    <source>
        <dbReference type="ARBA" id="ARBA00022723"/>
    </source>
</evidence>
<evidence type="ECO:0000256" key="1">
    <source>
        <dbReference type="ARBA" id="ARBA00022670"/>
    </source>
</evidence>
<keyword evidence="4 6" id="KW-0862">Zinc</keyword>
<dbReference type="Pfam" id="PF01435">
    <property type="entry name" value="Peptidase_M48"/>
    <property type="match status" value="1"/>
</dbReference>
<evidence type="ECO:0000256" key="3">
    <source>
        <dbReference type="ARBA" id="ARBA00022801"/>
    </source>
</evidence>
<keyword evidence="11" id="KW-1185">Reference proteome</keyword>
<evidence type="ECO:0000256" key="5">
    <source>
        <dbReference type="ARBA" id="ARBA00023049"/>
    </source>
</evidence>